<protein>
    <recommendedName>
        <fullName evidence="11">PHD-type domain-containing protein</fullName>
    </recommendedName>
</protein>
<dbReference type="GO" id="GO:0008270">
    <property type="term" value="F:zinc ion binding"/>
    <property type="evidence" value="ECO:0007669"/>
    <property type="project" value="UniProtKB-KW"/>
</dbReference>
<feature type="compositionally biased region" description="Basic and acidic residues" evidence="10">
    <location>
        <begin position="225"/>
        <end position="255"/>
    </location>
</feature>
<dbReference type="PROSITE" id="PS01359">
    <property type="entry name" value="ZF_PHD_1"/>
    <property type="match status" value="1"/>
</dbReference>
<organism evidence="12 13">
    <name type="scientific">Lentinus brumalis</name>
    <dbReference type="NCBI Taxonomy" id="2498619"/>
    <lineage>
        <taxon>Eukaryota</taxon>
        <taxon>Fungi</taxon>
        <taxon>Dikarya</taxon>
        <taxon>Basidiomycota</taxon>
        <taxon>Agaricomycotina</taxon>
        <taxon>Agaricomycetes</taxon>
        <taxon>Polyporales</taxon>
        <taxon>Polyporaceae</taxon>
        <taxon>Lentinus</taxon>
    </lineage>
</organism>
<dbReference type="InterPro" id="IPR001965">
    <property type="entry name" value="Znf_PHD"/>
</dbReference>
<dbReference type="Proteomes" id="UP000256964">
    <property type="component" value="Unassembled WGS sequence"/>
</dbReference>
<evidence type="ECO:0000256" key="10">
    <source>
        <dbReference type="SAM" id="MobiDB-lite"/>
    </source>
</evidence>
<dbReference type="OrthoDB" id="787137at2759"/>
<dbReference type="InterPro" id="IPR019787">
    <property type="entry name" value="Znf_PHD-finger"/>
</dbReference>
<dbReference type="InterPro" id="IPR019786">
    <property type="entry name" value="Zinc_finger_PHD-type_CS"/>
</dbReference>
<keyword evidence="7" id="KW-0804">Transcription</keyword>
<reference evidence="12 13" key="1">
    <citation type="journal article" date="2018" name="Biotechnol. Biofuels">
        <title>Integrative visual omics of the white-rot fungus Polyporus brumalis exposes the biotechnological potential of its oxidative enzymes for delignifying raw plant biomass.</title>
        <authorList>
            <person name="Miyauchi S."/>
            <person name="Rancon A."/>
            <person name="Drula E."/>
            <person name="Hage H."/>
            <person name="Chaduli D."/>
            <person name="Favel A."/>
            <person name="Grisel S."/>
            <person name="Henrissat B."/>
            <person name="Herpoel-Gimbert I."/>
            <person name="Ruiz-Duenas F.J."/>
            <person name="Chevret D."/>
            <person name="Hainaut M."/>
            <person name="Lin J."/>
            <person name="Wang M."/>
            <person name="Pangilinan J."/>
            <person name="Lipzen A."/>
            <person name="Lesage-Meessen L."/>
            <person name="Navarro D."/>
            <person name="Riley R."/>
            <person name="Grigoriev I.V."/>
            <person name="Zhou S."/>
            <person name="Raouche S."/>
            <person name="Rosso M.N."/>
        </authorList>
    </citation>
    <scope>NUCLEOTIDE SEQUENCE [LARGE SCALE GENOMIC DNA]</scope>
    <source>
        <strain evidence="12 13">BRFM 1820</strain>
    </source>
</reference>
<dbReference type="SUPFAM" id="SSF57903">
    <property type="entry name" value="FYVE/PHD zinc finger"/>
    <property type="match status" value="2"/>
</dbReference>
<name>A0A371DYB6_9APHY</name>
<evidence type="ECO:0000256" key="4">
    <source>
        <dbReference type="ARBA" id="ARBA00022771"/>
    </source>
</evidence>
<dbReference type="AlphaFoldDB" id="A0A371DYB6"/>
<dbReference type="Gene3D" id="3.30.40.10">
    <property type="entry name" value="Zinc/RING finger domain, C3HC4 (zinc finger)"/>
    <property type="match status" value="1"/>
</dbReference>
<accession>A0A371DYB6</accession>
<dbReference type="STRING" id="139420.A0A371DYB6"/>
<evidence type="ECO:0000256" key="6">
    <source>
        <dbReference type="ARBA" id="ARBA00023015"/>
    </source>
</evidence>
<evidence type="ECO:0000313" key="12">
    <source>
        <dbReference type="EMBL" id="RDX57519.1"/>
    </source>
</evidence>
<evidence type="ECO:0000256" key="3">
    <source>
        <dbReference type="ARBA" id="ARBA00022737"/>
    </source>
</evidence>
<gene>
    <name evidence="12" type="ORF">OH76DRAFT_1335720</name>
</gene>
<evidence type="ECO:0000256" key="8">
    <source>
        <dbReference type="ARBA" id="ARBA00023242"/>
    </source>
</evidence>
<keyword evidence="4 9" id="KW-0863">Zinc-finger</keyword>
<evidence type="ECO:0000256" key="1">
    <source>
        <dbReference type="ARBA" id="ARBA00004123"/>
    </source>
</evidence>
<keyword evidence="8" id="KW-0539">Nucleus</keyword>
<keyword evidence="2" id="KW-0479">Metal-binding</keyword>
<evidence type="ECO:0000256" key="7">
    <source>
        <dbReference type="ARBA" id="ARBA00023163"/>
    </source>
</evidence>
<dbReference type="SMART" id="SM00249">
    <property type="entry name" value="PHD"/>
    <property type="match status" value="2"/>
</dbReference>
<keyword evidence="6" id="KW-0805">Transcription regulation</keyword>
<dbReference type="PROSITE" id="PS50016">
    <property type="entry name" value="ZF_PHD_2"/>
    <property type="match status" value="1"/>
</dbReference>
<dbReference type="InterPro" id="IPR013083">
    <property type="entry name" value="Znf_RING/FYVE/PHD"/>
</dbReference>
<evidence type="ECO:0000256" key="2">
    <source>
        <dbReference type="ARBA" id="ARBA00022723"/>
    </source>
</evidence>
<sequence length="284" mass="31826">MVSCVDCGRSGHPSCMGLDNMGDAMRNYEWQCATCKSCSVCRRRGNAASMLICDHCDRGWHMSCFNPPYREPPEGRWHCPSCPPVDFDPQEELIVQSGEAQELPSHFPAIRESSVASSSHYAPPFSDVLDLQDHVLTTDASEVEYDPADPADPSLRRSTRKRQRSRKGKEVDMNAADDDQAEPPVTPAPAIRRLRIRLSSPPPPPAQNETPPTIRLRVPARAKGRAREDPLPDDVDRGLFDDILSPEDRDTRETTIGLHDHERFERSRANAEVSPFVVDYTSCY</sequence>
<keyword evidence="5" id="KW-0862">Zinc</keyword>
<dbReference type="InterPro" id="IPR011011">
    <property type="entry name" value="Znf_FYVE_PHD"/>
</dbReference>
<dbReference type="PANTHER" id="PTHR45888">
    <property type="entry name" value="HL01030P-RELATED"/>
    <property type="match status" value="1"/>
</dbReference>
<evidence type="ECO:0000256" key="5">
    <source>
        <dbReference type="ARBA" id="ARBA00022833"/>
    </source>
</evidence>
<proteinExistence type="predicted"/>
<dbReference type="GO" id="GO:0005634">
    <property type="term" value="C:nucleus"/>
    <property type="evidence" value="ECO:0007669"/>
    <property type="project" value="UniProtKB-SubCell"/>
</dbReference>
<feature type="region of interest" description="Disordered" evidence="10">
    <location>
        <begin position="139"/>
        <end position="255"/>
    </location>
</feature>
<feature type="domain" description="PHD-type" evidence="11">
    <location>
        <begin position="35"/>
        <end position="85"/>
    </location>
</feature>
<dbReference type="EMBL" id="KZ857379">
    <property type="protein sequence ID" value="RDX57519.1"/>
    <property type="molecule type" value="Genomic_DNA"/>
</dbReference>
<keyword evidence="3" id="KW-0677">Repeat</keyword>
<evidence type="ECO:0000259" key="11">
    <source>
        <dbReference type="PROSITE" id="PS50016"/>
    </source>
</evidence>
<feature type="compositionally biased region" description="Basic residues" evidence="10">
    <location>
        <begin position="157"/>
        <end position="167"/>
    </location>
</feature>
<evidence type="ECO:0000256" key="9">
    <source>
        <dbReference type="PROSITE-ProRule" id="PRU00146"/>
    </source>
</evidence>
<evidence type="ECO:0000313" key="13">
    <source>
        <dbReference type="Proteomes" id="UP000256964"/>
    </source>
</evidence>
<keyword evidence="13" id="KW-1185">Reference proteome</keyword>
<dbReference type="PANTHER" id="PTHR45888:SF4">
    <property type="entry name" value="PHD FINGER PROTEIN 10"/>
    <property type="match status" value="1"/>
</dbReference>
<dbReference type="Pfam" id="PF00628">
    <property type="entry name" value="PHD"/>
    <property type="match status" value="1"/>
</dbReference>
<comment type="subcellular location">
    <subcellularLocation>
        <location evidence="1">Nucleus</location>
    </subcellularLocation>
</comment>